<evidence type="ECO:0000256" key="1">
    <source>
        <dbReference type="SAM" id="MobiDB-lite"/>
    </source>
</evidence>
<comment type="caution">
    <text evidence="2">The sequence shown here is derived from an EMBL/GenBank/DDBJ whole genome shotgun (WGS) entry which is preliminary data.</text>
</comment>
<dbReference type="Proteomes" id="UP000727907">
    <property type="component" value="Unassembled WGS sequence"/>
</dbReference>
<dbReference type="RefSeq" id="WP_216960633.1">
    <property type="nucleotide sequence ID" value="NZ_JAHOPB010000001.1"/>
</dbReference>
<evidence type="ECO:0000313" key="3">
    <source>
        <dbReference type="Proteomes" id="UP000727907"/>
    </source>
</evidence>
<sequence>MLRRNNVLLLFGTLLLAVAVFLRPDAVSAQPCHPHMHAASEAPPAAPLAEAEATSPALRAPAHAHMTLVSNAFDNAPAVSGEVQLHAAPFVSMADWSCCGAGCKNARCVGGKSMSVATLSVVSVPGGEAPPFAVDAGPLVGRTPQGPRKPPRSFV</sequence>
<keyword evidence="3" id="KW-1185">Reference proteome</keyword>
<accession>A0ABS6ILP3</accession>
<name>A0ABS6ILP3_9HYPH</name>
<proteinExistence type="predicted"/>
<gene>
    <name evidence="2" type="ORF">KQ910_12980</name>
</gene>
<feature type="region of interest" description="Disordered" evidence="1">
    <location>
        <begin position="135"/>
        <end position="155"/>
    </location>
</feature>
<dbReference type="EMBL" id="JAHOPB010000001">
    <property type="protein sequence ID" value="MBU8874682.1"/>
    <property type="molecule type" value="Genomic_DNA"/>
</dbReference>
<evidence type="ECO:0000313" key="2">
    <source>
        <dbReference type="EMBL" id="MBU8874682.1"/>
    </source>
</evidence>
<protein>
    <submittedName>
        <fullName evidence="2">Uncharacterized protein</fullName>
    </submittedName>
</protein>
<reference evidence="2 3" key="1">
    <citation type="submission" date="2021-06" db="EMBL/GenBank/DDBJ databases">
        <authorList>
            <person name="Lee D.H."/>
        </authorList>
    </citation>
    <scope>NUCLEOTIDE SEQUENCE [LARGE SCALE GENOMIC DNA]</scope>
    <source>
        <strain evidence="2 3">MMS21-HV4-11</strain>
    </source>
</reference>
<organism evidence="2 3">
    <name type="scientific">Reyranella humidisoli</name>
    <dbReference type="NCBI Taxonomy" id="2849149"/>
    <lineage>
        <taxon>Bacteria</taxon>
        <taxon>Pseudomonadati</taxon>
        <taxon>Pseudomonadota</taxon>
        <taxon>Alphaproteobacteria</taxon>
        <taxon>Hyphomicrobiales</taxon>
        <taxon>Reyranellaceae</taxon>
        <taxon>Reyranella</taxon>
    </lineage>
</organism>